<sequence>MHFSARLSMVALALASSSLARIPQFSQGQAQVYDGNPSNQIYDGQSRIPSLEQQHPITGRSLSPSSSPKAVQIPDGQVQVPMETPSAQAPPPTHSLPPVQTSPPVQAPPSSVQTPSQPAKAPPSPPVVQISDGQLQVPEATHQPALPTVPAPAPAPSGGVVTQISDGQPQAPAASTIASSGPSSSLTASTTLTPSNSPSGSKVVPPAPSSTFVTAAGLQLQPGHGLSQYALAIGLAAWAWGI</sequence>
<proteinExistence type="predicted"/>
<evidence type="ECO:0000313" key="4">
    <source>
        <dbReference type="EMBL" id="KAJ4387569.1"/>
    </source>
</evidence>
<organism evidence="4 5">
    <name type="scientific">Gnomoniopsis smithogilvyi</name>
    <dbReference type="NCBI Taxonomy" id="1191159"/>
    <lineage>
        <taxon>Eukaryota</taxon>
        <taxon>Fungi</taxon>
        <taxon>Dikarya</taxon>
        <taxon>Ascomycota</taxon>
        <taxon>Pezizomycotina</taxon>
        <taxon>Sordariomycetes</taxon>
        <taxon>Sordariomycetidae</taxon>
        <taxon>Diaporthales</taxon>
        <taxon>Gnomoniaceae</taxon>
        <taxon>Gnomoniopsis</taxon>
    </lineage>
</organism>
<keyword evidence="5" id="KW-1185">Reference proteome</keyword>
<feature type="compositionally biased region" description="Low complexity" evidence="2">
    <location>
        <begin position="97"/>
        <end position="119"/>
    </location>
</feature>
<evidence type="ECO:0000313" key="5">
    <source>
        <dbReference type="Proteomes" id="UP001140453"/>
    </source>
</evidence>
<dbReference type="OrthoDB" id="10661655at2759"/>
<gene>
    <name evidence="4" type="ORF">N0V93_008164</name>
</gene>
<name>A0A9W8YMG3_9PEZI</name>
<dbReference type="EMBL" id="JAPEVB010000005">
    <property type="protein sequence ID" value="KAJ4387569.1"/>
    <property type="molecule type" value="Genomic_DNA"/>
</dbReference>
<reference evidence="4" key="1">
    <citation type="submission" date="2022-10" db="EMBL/GenBank/DDBJ databases">
        <title>Tapping the CABI collections for fungal endophytes: first genome assemblies for Collariella, Neodidymelliopsis, Ascochyta clinopodiicola, Didymella pomorum, Didymosphaeria variabile, Neocosmospora piperis and Neocucurbitaria cava.</title>
        <authorList>
            <person name="Hill R."/>
        </authorList>
    </citation>
    <scope>NUCLEOTIDE SEQUENCE</scope>
    <source>
        <strain evidence="4">IMI 355082</strain>
    </source>
</reference>
<protein>
    <submittedName>
        <fullName evidence="4">Uncharacterized protein</fullName>
    </submittedName>
</protein>
<evidence type="ECO:0000256" key="2">
    <source>
        <dbReference type="SAM" id="MobiDB-lite"/>
    </source>
</evidence>
<feature type="region of interest" description="Disordered" evidence="2">
    <location>
        <begin position="144"/>
        <end position="207"/>
    </location>
</feature>
<dbReference type="InterPro" id="IPR000420">
    <property type="entry name" value="Yeast_PIR_rpt"/>
</dbReference>
<evidence type="ECO:0000256" key="1">
    <source>
        <dbReference type="ARBA" id="ARBA00022729"/>
    </source>
</evidence>
<evidence type="ECO:0000256" key="3">
    <source>
        <dbReference type="SAM" id="SignalP"/>
    </source>
</evidence>
<accession>A0A9W8YMG3</accession>
<keyword evidence="1 3" id="KW-0732">Signal</keyword>
<feature type="chain" id="PRO_5040914805" evidence="3">
    <location>
        <begin position="21"/>
        <end position="242"/>
    </location>
</feature>
<dbReference type="Proteomes" id="UP001140453">
    <property type="component" value="Unassembled WGS sequence"/>
</dbReference>
<comment type="caution">
    <text evidence="4">The sequence shown here is derived from an EMBL/GenBank/DDBJ whole genome shotgun (WGS) entry which is preliminary data.</text>
</comment>
<dbReference type="GO" id="GO:0005199">
    <property type="term" value="F:structural constituent of cell wall"/>
    <property type="evidence" value="ECO:0007669"/>
    <property type="project" value="InterPro"/>
</dbReference>
<feature type="signal peptide" evidence="3">
    <location>
        <begin position="1"/>
        <end position="20"/>
    </location>
</feature>
<feature type="compositionally biased region" description="Low complexity" evidence="2">
    <location>
        <begin position="171"/>
        <end position="201"/>
    </location>
</feature>
<dbReference type="AlphaFoldDB" id="A0A9W8YMG3"/>
<feature type="region of interest" description="Disordered" evidence="2">
    <location>
        <begin position="81"/>
        <end position="130"/>
    </location>
</feature>
<dbReference type="Pfam" id="PF00399">
    <property type="entry name" value="PIR"/>
    <property type="match status" value="1"/>
</dbReference>